<proteinExistence type="predicted"/>
<feature type="region of interest" description="Disordered" evidence="1">
    <location>
        <begin position="47"/>
        <end position="77"/>
    </location>
</feature>
<reference evidence="2" key="2">
    <citation type="submission" date="2023-02" db="EMBL/GenBank/DDBJ databases">
        <authorList>
            <consortium name="DOE Joint Genome Institute"/>
            <person name="Mondo S.J."/>
            <person name="Chang Y."/>
            <person name="Wang Y."/>
            <person name="Ahrendt S."/>
            <person name="Andreopoulos W."/>
            <person name="Barry K."/>
            <person name="Beard J."/>
            <person name="Benny G.L."/>
            <person name="Blankenship S."/>
            <person name="Bonito G."/>
            <person name="Cuomo C."/>
            <person name="Desiro A."/>
            <person name="Gervers K.A."/>
            <person name="Hundley H."/>
            <person name="Kuo A."/>
            <person name="LaButti K."/>
            <person name="Lang B.F."/>
            <person name="Lipzen A."/>
            <person name="O'Donnell K."/>
            <person name="Pangilinan J."/>
            <person name="Reynolds N."/>
            <person name="Sandor L."/>
            <person name="Smith M.W."/>
            <person name="Tsang A."/>
            <person name="Grigoriev I.V."/>
            <person name="Stajich J.E."/>
            <person name="Spatafora J.W."/>
        </authorList>
    </citation>
    <scope>NUCLEOTIDE SEQUENCE</scope>
    <source>
        <strain evidence="2">RSA 2281</strain>
    </source>
</reference>
<name>A0AAD5K113_9FUNG</name>
<evidence type="ECO:0000313" key="3">
    <source>
        <dbReference type="Proteomes" id="UP001209540"/>
    </source>
</evidence>
<sequence>MALLTTKPDFRSQWISWFTITSRRLKKTTEIGKPDWTKISQALPATLPGASTSTTSPSVSSSGSSSGSSSYSSTSRLTTKQKKEYEDLYTSLNPSDKWKLSTSKIVEDQMFDWAKKCEYHHPSHSLILDPKDSCWRNYFTEAELMEIKTENRIVLDPLPNDLQVYLNSYIGKHDLEELFEHHNAKLFHPKREADLHWAQKMITEALDLYFYDFFPIEGRSESDIIHRVWDCVEKCYDESNIKVSSGEKVSSASSNRINGEREIAGIEKPGKKQMGHRVDLLFTFKKQEYGCCESGAKEDKNGLKALQEGNLKVPRILKDMLRELVTESPTKLRQTKVAAFVTNGLLLSLIVLDSPAGSIVRVSRIGPLSYPDAPDVFSKKIIPILSLIWQVKSLMNTTLKIIRFDDTVVMPTFDSLPCPLLGSISSPKTKKRKLGDDDEKKIDLT</sequence>
<dbReference type="AlphaFoldDB" id="A0AAD5K113"/>
<evidence type="ECO:0000313" key="2">
    <source>
        <dbReference type="EMBL" id="KAI9246234.1"/>
    </source>
</evidence>
<evidence type="ECO:0000256" key="1">
    <source>
        <dbReference type="SAM" id="MobiDB-lite"/>
    </source>
</evidence>
<protein>
    <submittedName>
        <fullName evidence="2">Uncharacterized protein</fullName>
    </submittedName>
</protein>
<dbReference type="EMBL" id="JAIXMP010000047">
    <property type="protein sequence ID" value="KAI9246234.1"/>
    <property type="molecule type" value="Genomic_DNA"/>
</dbReference>
<accession>A0AAD5K113</accession>
<feature type="compositionally biased region" description="Low complexity" evidence="1">
    <location>
        <begin position="51"/>
        <end position="75"/>
    </location>
</feature>
<organism evidence="2 3">
    <name type="scientific">Phascolomyces articulosus</name>
    <dbReference type="NCBI Taxonomy" id="60185"/>
    <lineage>
        <taxon>Eukaryota</taxon>
        <taxon>Fungi</taxon>
        <taxon>Fungi incertae sedis</taxon>
        <taxon>Mucoromycota</taxon>
        <taxon>Mucoromycotina</taxon>
        <taxon>Mucoromycetes</taxon>
        <taxon>Mucorales</taxon>
        <taxon>Lichtheimiaceae</taxon>
        <taxon>Phascolomyces</taxon>
    </lineage>
</organism>
<keyword evidence="3" id="KW-1185">Reference proteome</keyword>
<dbReference type="Proteomes" id="UP001209540">
    <property type="component" value="Unassembled WGS sequence"/>
</dbReference>
<comment type="caution">
    <text evidence="2">The sequence shown here is derived from an EMBL/GenBank/DDBJ whole genome shotgun (WGS) entry which is preliminary data.</text>
</comment>
<gene>
    <name evidence="2" type="ORF">BDA99DRAFT_565568</name>
</gene>
<reference evidence="2" key="1">
    <citation type="journal article" date="2022" name="IScience">
        <title>Evolution of zygomycete secretomes and the origins of terrestrial fungal ecologies.</title>
        <authorList>
            <person name="Chang Y."/>
            <person name="Wang Y."/>
            <person name="Mondo S."/>
            <person name="Ahrendt S."/>
            <person name="Andreopoulos W."/>
            <person name="Barry K."/>
            <person name="Beard J."/>
            <person name="Benny G.L."/>
            <person name="Blankenship S."/>
            <person name="Bonito G."/>
            <person name="Cuomo C."/>
            <person name="Desiro A."/>
            <person name="Gervers K.A."/>
            <person name="Hundley H."/>
            <person name="Kuo A."/>
            <person name="LaButti K."/>
            <person name="Lang B.F."/>
            <person name="Lipzen A."/>
            <person name="O'Donnell K."/>
            <person name="Pangilinan J."/>
            <person name="Reynolds N."/>
            <person name="Sandor L."/>
            <person name="Smith M.E."/>
            <person name="Tsang A."/>
            <person name="Grigoriev I.V."/>
            <person name="Stajich J.E."/>
            <person name="Spatafora J.W."/>
        </authorList>
    </citation>
    <scope>NUCLEOTIDE SEQUENCE</scope>
    <source>
        <strain evidence="2">RSA 2281</strain>
    </source>
</reference>